<name>A0ABT2DXW6_9ENTR</name>
<accession>A0ABT2DXW6</accession>
<evidence type="ECO:0000313" key="1">
    <source>
        <dbReference type="EMBL" id="MCS2160473.1"/>
    </source>
</evidence>
<comment type="caution">
    <text evidence="1">The sequence shown here is derived from an EMBL/GenBank/DDBJ whole genome shotgun (WGS) entry which is preliminary data.</text>
</comment>
<dbReference type="EMBL" id="JALIGE010000069">
    <property type="protein sequence ID" value="MCS2160473.1"/>
    <property type="molecule type" value="Genomic_DNA"/>
</dbReference>
<organism evidence="1 2">
    <name type="scientific">Scandinavium hiltneri</name>
    <dbReference type="NCBI Taxonomy" id="2926519"/>
    <lineage>
        <taxon>Bacteria</taxon>
        <taxon>Pseudomonadati</taxon>
        <taxon>Pseudomonadota</taxon>
        <taxon>Gammaproteobacteria</taxon>
        <taxon>Enterobacterales</taxon>
        <taxon>Enterobacteriaceae</taxon>
        <taxon>Scandinavium</taxon>
    </lineage>
</organism>
<evidence type="ECO:0000313" key="2">
    <source>
        <dbReference type="Proteomes" id="UP001205357"/>
    </source>
</evidence>
<dbReference type="Proteomes" id="UP001205357">
    <property type="component" value="Unassembled WGS sequence"/>
</dbReference>
<sequence>MSDNSDDVIKMDESRQCVVKYRVEQEIAIKLNDIPVNSTQVKTDYTITHSENEPLLYSVHVDDYISKISPDSHQPLLDVVKEIDRLKSNVAVWIHPSTGKPVSIMNHQHIITEWQEYKKEFLKKNEFIRAEEVKQHVINFISAFDEQICSHEQLVSNLDAQIFFTTFFDHFLVRTQNFESDVLMDFNSQLFTNVVTPLTVTQKIVQESPDSVVVRKTGKPTGFIDVDEIERQYNQKYKPSLDYHFSTYFAEYNSQVEFNTVGKYLEYADIRMRERVESNVELDISCRIRRKV</sequence>
<keyword evidence="2" id="KW-1185">Reference proteome</keyword>
<gene>
    <name evidence="1" type="ORF">MUU47_04905</name>
</gene>
<reference evidence="1 2" key="1">
    <citation type="submission" date="2022-04" db="EMBL/GenBank/DDBJ databases">
        <title>Proposal of a three novel species of Scandinavium, Scandinavium hiltneri, Scandinavium manionii, Scandinavium tedordense.</title>
        <authorList>
            <person name="Maddock D.W."/>
            <person name="Brady C.L."/>
            <person name="Denman S."/>
            <person name="Arnold D."/>
        </authorList>
    </citation>
    <scope>NUCLEOTIDE SEQUENCE [LARGE SCALE GENOMIC DNA]</scope>
    <source>
        <strain evidence="1 2">H11S7</strain>
    </source>
</reference>
<protein>
    <submittedName>
        <fullName evidence="1">Uncharacterized protein</fullName>
    </submittedName>
</protein>
<dbReference type="RefSeq" id="WP_258987051.1">
    <property type="nucleotide sequence ID" value="NZ_JALIGE010000069.1"/>
</dbReference>
<proteinExistence type="predicted"/>